<proteinExistence type="predicted"/>
<accession>A0A2J6TLW8</accession>
<reference evidence="1 2" key="1">
    <citation type="submission" date="2016-04" db="EMBL/GenBank/DDBJ databases">
        <title>A degradative enzymes factory behind the ericoid mycorrhizal symbiosis.</title>
        <authorList>
            <consortium name="DOE Joint Genome Institute"/>
            <person name="Martino E."/>
            <person name="Morin E."/>
            <person name="Grelet G."/>
            <person name="Kuo A."/>
            <person name="Kohler A."/>
            <person name="Daghino S."/>
            <person name="Barry K."/>
            <person name="Choi C."/>
            <person name="Cichocki N."/>
            <person name="Clum A."/>
            <person name="Copeland A."/>
            <person name="Hainaut M."/>
            <person name="Haridas S."/>
            <person name="Labutti K."/>
            <person name="Lindquist E."/>
            <person name="Lipzen A."/>
            <person name="Khouja H.-R."/>
            <person name="Murat C."/>
            <person name="Ohm R."/>
            <person name="Olson A."/>
            <person name="Spatafora J."/>
            <person name="Veneault-Fourrey C."/>
            <person name="Henrissat B."/>
            <person name="Grigoriev I."/>
            <person name="Martin F."/>
            <person name="Perotto S."/>
        </authorList>
    </citation>
    <scope>NUCLEOTIDE SEQUENCE [LARGE SCALE GENOMIC DNA]</scope>
    <source>
        <strain evidence="1 2">E</strain>
    </source>
</reference>
<dbReference type="InParanoid" id="A0A2J6TLW8"/>
<evidence type="ECO:0000313" key="2">
    <source>
        <dbReference type="Proteomes" id="UP000235371"/>
    </source>
</evidence>
<dbReference type="GeneID" id="36587629"/>
<name>A0A2J6TLW8_9HELO</name>
<sequence>MDQLLIEILLAVAKYIDTEYLYNFRLVSKAFAARGEVLIVLHLHLVFYQSSFNNLLRIP</sequence>
<gene>
    <name evidence="1" type="ORF">K444DRAFT_609307</name>
</gene>
<dbReference type="Proteomes" id="UP000235371">
    <property type="component" value="Unassembled WGS sequence"/>
</dbReference>
<dbReference type="EMBL" id="KZ613774">
    <property type="protein sequence ID" value="PMD63987.1"/>
    <property type="molecule type" value="Genomic_DNA"/>
</dbReference>
<keyword evidence="2" id="KW-1185">Reference proteome</keyword>
<organism evidence="1 2">
    <name type="scientific">Hyaloscypha bicolor E</name>
    <dbReference type="NCBI Taxonomy" id="1095630"/>
    <lineage>
        <taxon>Eukaryota</taxon>
        <taxon>Fungi</taxon>
        <taxon>Dikarya</taxon>
        <taxon>Ascomycota</taxon>
        <taxon>Pezizomycotina</taxon>
        <taxon>Leotiomycetes</taxon>
        <taxon>Helotiales</taxon>
        <taxon>Hyaloscyphaceae</taxon>
        <taxon>Hyaloscypha</taxon>
        <taxon>Hyaloscypha bicolor</taxon>
    </lineage>
</organism>
<dbReference type="AlphaFoldDB" id="A0A2J6TLW8"/>
<evidence type="ECO:0000313" key="1">
    <source>
        <dbReference type="EMBL" id="PMD63987.1"/>
    </source>
</evidence>
<protein>
    <recommendedName>
        <fullName evidence="3">F-box domain-containing protein</fullName>
    </recommendedName>
</protein>
<dbReference type="RefSeq" id="XP_024740891.1">
    <property type="nucleotide sequence ID" value="XM_024879552.1"/>
</dbReference>
<evidence type="ECO:0008006" key="3">
    <source>
        <dbReference type="Google" id="ProtNLM"/>
    </source>
</evidence>